<proteinExistence type="predicted"/>
<dbReference type="RefSeq" id="WP_186563647.1">
    <property type="nucleotide sequence ID" value="NZ_JACNMF010000005.1"/>
</dbReference>
<feature type="transmembrane region" description="Helical" evidence="1">
    <location>
        <begin position="215"/>
        <end position="235"/>
    </location>
</feature>
<feature type="transmembrane region" description="Helical" evidence="1">
    <location>
        <begin position="12"/>
        <end position="28"/>
    </location>
</feature>
<evidence type="ECO:0000256" key="1">
    <source>
        <dbReference type="SAM" id="Phobius"/>
    </source>
</evidence>
<dbReference type="AlphaFoldDB" id="A0A923KN26"/>
<feature type="transmembrane region" description="Helical" evidence="1">
    <location>
        <begin position="35"/>
        <end position="57"/>
    </location>
</feature>
<feature type="transmembrane region" description="Helical" evidence="1">
    <location>
        <begin position="171"/>
        <end position="195"/>
    </location>
</feature>
<reference evidence="2" key="1">
    <citation type="submission" date="2020-08" db="EMBL/GenBank/DDBJ databases">
        <title>Hyunsoonleella sp. strain SJ7 genome sequencing and assembly.</title>
        <authorList>
            <person name="Kim I."/>
        </authorList>
    </citation>
    <scope>NUCLEOTIDE SEQUENCE</scope>
    <source>
        <strain evidence="2">SJ7</strain>
    </source>
</reference>
<evidence type="ECO:0000313" key="2">
    <source>
        <dbReference type="EMBL" id="MBC3759680.1"/>
    </source>
</evidence>
<keyword evidence="1" id="KW-0812">Transmembrane</keyword>
<dbReference type="Proteomes" id="UP000656244">
    <property type="component" value="Unassembled WGS sequence"/>
</dbReference>
<sequence>MKEIFLDNYSLLTHIVESLAAGIGLLYYKKYKHSTARYFIVFLVYVAICDFLGAYSILIDQNKGLSFLKGTLIEKNYWWYTLFWKIGAILFFAYYYRKVIKSKKFKTVLKFSAYGFLTVSLCQIILKWESFFTGYFPIISVLGAIIVLLCTCFYFIEILNTDKILSFYKSVNFYITSSIFIWWLILTPLVFFDIYGAYEVNSPFRDNEYLVLRRYIYLFANLFLYLTFTFALIWCRPEKN</sequence>
<evidence type="ECO:0000313" key="3">
    <source>
        <dbReference type="Proteomes" id="UP000656244"/>
    </source>
</evidence>
<protein>
    <submittedName>
        <fullName evidence="2">Uncharacterized protein</fullName>
    </submittedName>
</protein>
<feature type="transmembrane region" description="Helical" evidence="1">
    <location>
        <begin position="77"/>
        <end position="96"/>
    </location>
</feature>
<dbReference type="EMBL" id="JACNMF010000005">
    <property type="protein sequence ID" value="MBC3759680.1"/>
    <property type="molecule type" value="Genomic_DNA"/>
</dbReference>
<feature type="transmembrane region" description="Helical" evidence="1">
    <location>
        <begin position="138"/>
        <end position="159"/>
    </location>
</feature>
<name>A0A923KN26_9FLAO</name>
<accession>A0A923KN26</accession>
<keyword evidence="1" id="KW-1133">Transmembrane helix</keyword>
<keyword evidence="3" id="KW-1185">Reference proteome</keyword>
<keyword evidence="1" id="KW-0472">Membrane</keyword>
<comment type="caution">
    <text evidence="2">The sequence shown here is derived from an EMBL/GenBank/DDBJ whole genome shotgun (WGS) entry which is preliminary data.</text>
</comment>
<organism evidence="2 3">
    <name type="scientific">Hyunsoonleella aquatilis</name>
    <dbReference type="NCBI Taxonomy" id="2762758"/>
    <lineage>
        <taxon>Bacteria</taxon>
        <taxon>Pseudomonadati</taxon>
        <taxon>Bacteroidota</taxon>
        <taxon>Flavobacteriia</taxon>
        <taxon>Flavobacteriales</taxon>
        <taxon>Flavobacteriaceae</taxon>
    </lineage>
</organism>
<gene>
    <name evidence="2" type="ORF">H7U19_14800</name>
</gene>
<feature type="transmembrane region" description="Helical" evidence="1">
    <location>
        <begin position="108"/>
        <end position="126"/>
    </location>
</feature>